<dbReference type="EMBL" id="CAJNNV010027638">
    <property type="protein sequence ID" value="CAE8621067.1"/>
    <property type="molecule type" value="Genomic_DNA"/>
</dbReference>
<keyword evidence="3" id="KW-1185">Reference proteome</keyword>
<feature type="chain" id="PRO_5032337855" evidence="1">
    <location>
        <begin position="21"/>
        <end position="219"/>
    </location>
</feature>
<protein>
    <submittedName>
        <fullName evidence="2">Uncharacterized protein</fullName>
    </submittedName>
</protein>
<sequence length="219" mass="23461">MRRLLLAAASAHLAAGRVLSTEDENCCRDERLPISDAGFRSAIDLAGYGYVFTAPNALKSLSAPQALSWFALVLFTGRSLKADGSAQDLWLSVAEAATEFEFVGGSSQEELWELQDRFSLTDGEERAASVPQAETEHLHVRANRSVTTGLFAVAKGCIDKGLSKEDVFGTGPRIVPVLFAEDVFKLGAGFDDMFGNCKTKVEQVLGNSGSDELGPLSLL</sequence>
<gene>
    <name evidence="2" type="ORF">PGLA1383_LOCUS38590</name>
</gene>
<name>A0A813G7K8_POLGL</name>
<evidence type="ECO:0000313" key="2">
    <source>
        <dbReference type="EMBL" id="CAE8621067.1"/>
    </source>
</evidence>
<accession>A0A813G7K8</accession>
<organism evidence="2 3">
    <name type="scientific">Polarella glacialis</name>
    <name type="common">Dinoflagellate</name>
    <dbReference type="NCBI Taxonomy" id="89957"/>
    <lineage>
        <taxon>Eukaryota</taxon>
        <taxon>Sar</taxon>
        <taxon>Alveolata</taxon>
        <taxon>Dinophyceae</taxon>
        <taxon>Suessiales</taxon>
        <taxon>Suessiaceae</taxon>
        <taxon>Polarella</taxon>
    </lineage>
</organism>
<reference evidence="2" key="1">
    <citation type="submission" date="2021-02" db="EMBL/GenBank/DDBJ databases">
        <authorList>
            <person name="Dougan E. K."/>
            <person name="Rhodes N."/>
            <person name="Thang M."/>
            <person name="Chan C."/>
        </authorList>
    </citation>
    <scope>NUCLEOTIDE SEQUENCE</scope>
</reference>
<dbReference type="Proteomes" id="UP000654075">
    <property type="component" value="Unassembled WGS sequence"/>
</dbReference>
<proteinExistence type="predicted"/>
<feature type="signal peptide" evidence="1">
    <location>
        <begin position="1"/>
        <end position="20"/>
    </location>
</feature>
<evidence type="ECO:0000313" key="3">
    <source>
        <dbReference type="Proteomes" id="UP000654075"/>
    </source>
</evidence>
<dbReference type="AlphaFoldDB" id="A0A813G7K8"/>
<comment type="caution">
    <text evidence="2">The sequence shown here is derived from an EMBL/GenBank/DDBJ whole genome shotgun (WGS) entry which is preliminary data.</text>
</comment>
<keyword evidence="1" id="KW-0732">Signal</keyword>
<evidence type="ECO:0000256" key="1">
    <source>
        <dbReference type="SAM" id="SignalP"/>
    </source>
</evidence>